<dbReference type="OrthoDB" id="5124853at2"/>
<evidence type="ECO:0000313" key="2">
    <source>
        <dbReference type="Proteomes" id="UP000321272"/>
    </source>
</evidence>
<keyword evidence="2" id="KW-1185">Reference proteome</keyword>
<evidence type="ECO:0000313" key="1">
    <source>
        <dbReference type="EMBL" id="QEA38619.1"/>
    </source>
</evidence>
<name>A0A5B8SNJ8_9GAMM</name>
<proteinExistence type="predicted"/>
<dbReference type="KEGG" id="paur:FGL86_05685"/>
<protein>
    <submittedName>
        <fullName evidence="1">Uncharacterized protein</fullName>
    </submittedName>
</protein>
<reference evidence="1 2" key="1">
    <citation type="submission" date="2019-06" db="EMBL/GenBank/DDBJ databases">
        <title>Genome analyses of bacteria isolated from kimchi.</title>
        <authorList>
            <person name="Lee S."/>
            <person name="Ahn S."/>
            <person name="Roh S."/>
        </authorList>
    </citation>
    <scope>NUCLEOTIDE SEQUENCE [LARGE SCALE GENOMIC DNA]</scope>
    <source>
        <strain evidence="1 2">CBA4606</strain>
    </source>
</reference>
<gene>
    <name evidence="1" type="ORF">FGL86_05685</name>
</gene>
<dbReference type="SUPFAM" id="SSF47598">
    <property type="entry name" value="Ribbon-helix-helix"/>
    <property type="match status" value="1"/>
</dbReference>
<dbReference type="EMBL" id="CP042382">
    <property type="protein sequence ID" value="QEA38619.1"/>
    <property type="molecule type" value="Genomic_DNA"/>
</dbReference>
<dbReference type="InterPro" id="IPR010985">
    <property type="entry name" value="Ribbon_hlx_hlx"/>
</dbReference>
<organism evidence="1 2">
    <name type="scientific">Pistricoccus aurantiacus</name>
    <dbReference type="NCBI Taxonomy" id="1883414"/>
    <lineage>
        <taxon>Bacteria</taxon>
        <taxon>Pseudomonadati</taxon>
        <taxon>Pseudomonadota</taxon>
        <taxon>Gammaproteobacteria</taxon>
        <taxon>Oceanospirillales</taxon>
        <taxon>Halomonadaceae</taxon>
        <taxon>Pistricoccus</taxon>
    </lineage>
</organism>
<sequence length="81" mass="9539">MDGYARFNAQVPRSLLQRFHAACESREDAASHVVREFMRRYVAEWEEEVRRDQTDPELLQRIAQLESLMQRAGIEIDSSNQ</sequence>
<dbReference type="AlphaFoldDB" id="A0A5B8SNJ8"/>
<dbReference type="RefSeq" id="WP_147183681.1">
    <property type="nucleotide sequence ID" value="NZ_CP042382.1"/>
</dbReference>
<dbReference type="GO" id="GO:0006355">
    <property type="term" value="P:regulation of DNA-templated transcription"/>
    <property type="evidence" value="ECO:0007669"/>
    <property type="project" value="InterPro"/>
</dbReference>
<dbReference type="Proteomes" id="UP000321272">
    <property type="component" value="Chromosome"/>
</dbReference>
<accession>A0A5B8SNJ8</accession>